<keyword evidence="4 11" id="KW-0812">Transmembrane</keyword>
<evidence type="ECO:0000256" key="6">
    <source>
        <dbReference type="ARBA" id="ARBA00022840"/>
    </source>
</evidence>
<dbReference type="PANTHER" id="PTHR30042">
    <property type="entry name" value="POTASSIUM-TRANSPORTING ATPASE C CHAIN"/>
    <property type="match status" value="1"/>
</dbReference>
<dbReference type="HAMAP" id="MF_00276">
    <property type="entry name" value="KdpC"/>
    <property type="match status" value="1"/>
</dbReference>
<evidence type="ECO:0000256" key="1">
    <source>
        <dbReference type="ARBA" id="ARBA00022448"/>
    </source>
</evidence>
<comment type="function">
    <text evidence="11">Part of the high-affinity ATP-driven potassium transport (or Kdp) system, which catalyzes the hydrolysis of ATP coupled with the electrogenic transport of potassium into the cytoplasm. This subunit acts as a catalytic chaperone that increases the ATP-binding affinity of the ATP-hydrolyzing subunit KdpB by the formation of a transient KdpB/KdpC/ATP ternary complex.</text>
</comment>
<keyword evidence="9 11" id="KW-0406">Ion transport</keyword>
<evidence type="ECO:0000256" key="11">
    <source>
        <dbReference type="HAMAP-Rule" id="MF_00276"/>
    </source>
</evidence>
<evidence type="ECO:0000256" key="2">
    <source>
        <dbReference type="ARBA" id="ARBA00022475"/>
    </source>
</evidence>
<dbReference type="EMBL" id="FN545207">
    <property type="protein sequence ID" value="CBA73752.1"/>
    <property type="molecule type" value="Genomic_DNA"/>
</dbReference>
<evidence type="ECO:0000256" key="9">
    <source>
        <dbReference type="ARBA" id="ARBA00023065"/>
    </source>
</evidence>
<evidence type="ECO:0000256" key="4">
    <source>
        <dbReference type="ARBA" id="ARBA00022692"/>
    </source>
</evidence>
<dbReference type="PANTHER" id="PTHR30042:SF2">
    <property type="entry name" value="POTASSIUM-TRANSPORTING ATPASE KDPC SUBUNIT"/>
    <property type="match status" value="1"/>
</dbReference>
<keyword evidence="5 11" id="KW-0547">Nucleotide-binding</keyword>
<evidence type="ECO:0000256" key="3">
    <source>
        <dbReference type="ARBA" id="ARBA00022538"/>
    </source>
</evidence>
<dbReference type="Pfam" id="PF02669">
    <property type="entry name" value="KdpC"/>
    <property type="match status" value="1"/>
</dbReference>
<evidence type="ECO:0000256" key="5">
    <source>
        <dbReference type="ARBA" id="ARBA00022741"/>
    </source>
</evidence>
<protein>
    <recommendedName>
        <fullName evidence="11">Potassium-transporting ATPase KdpC subunit</fullName>
    </recommendedName>
    <alternativeName>
        <fullName evidence="11">ATP phosphohydrolase [potassium-transporting] C chain</fullName>
    </alternativeName>
    <alternativeName>
        <fullName evidence="11">Potassium-binding and translocating subunit C</fullName>
    </alternativeName>
    <alternativeName>
        <fullName evidence="11">Potassium-translocating ATPase C chain</fullName>
    </alternativeName>
</protein>
<dbReference type="GO" id="GO:0008556">
    <property type="term" value="F:P-type potassium transmembrane transporter activity"/>
    <property type="evidence" value="ECO:0007669"/>
    <property type="project" value="InterPro"/>
</dbReference>
<keyword evidence="10 11" id="KW-0472">Membrane</keyword>
<evidence type="ECO:0000256" key="8">
    <source>
        <dbReference type="ARBA" id="ARBA00022989"/>
    </source>
</evidence>
<keyword evidence="2 11" id="KW-1003">Cell membrane</keyword>
<name>D2U0D0_9GAMM</name>
<comment type="subcellular location">
    <subcellularLocation>
        <location evidence="11">Cell membrane</location>
        <topology evidence="11">Single-pass membrane protein</topology>
    </subcellularLocation>
</comment>
<keyword evidence="8 11" id="KW-1133">Transmembrane helix</keyword>
<comment type="subunit">
    <text evidence="11">The system is composed of three essential subunits: KdpA, KdpB and KdpC.</text>
</comment>
<evidence type="ECO:0000313" key="12">
    <source>
        <dbReference type="EMBL" id="CBA73752.1"/>
    </source>
</evidence>
<keyword evidence="6 11" id="KW-0067">ATP-binding</keyword>
<keyword evidence="1 11" id="KW-0813">Transport</keyword>
<feature type="transmembrane region" description="Helical" evidence="11">
    <location>
        <begin position="12"/>
        <end position="36"/>
    </location>
</feature>
<comment type="similarity">
    <text evidence="11">Belongs to the KdpC family.</text>
</comment>
<dbReference type="InterPro" id="IPR003820">
    <property type="entry name" value="KdpC"/>
</dbReference>
<dbReference type="AlphaFoldDB" id="D2U0D0"/>
<dbReference type="NCBIfam" id="NF001454">
    <property type="entry name" value="PRK00315.1"/>
    <property type="match status" value="1"/>
</dbReference>
<keyword evidence="3 11" id="KW-0633">Potassium transport</keyword>
<keyword evidence="7 11" id="KW-0630">Potassium</keyword>
<proteinExistence type="inferred from homology"/>
<accession>D2U0D0</accession>
<dbReference type="PIRSF" id="PIRSF001296">
    <property type="entry name" value="K_ATPase_KdpC"/>
    <property type="match status" value="1"/>
</dbReference>
<dbReference type="NCBIfam" id="TIGR00681">
    <property type="entry name" value="kdpC"/>
    <property type="match status" value="1"/>
</dbReference>
<gene>
    <name evidence="11 12" type="primary">kdpC</name>
    <name evidence="12" type="ORF">ARN_19460</name>
</gene>
<sequence length="199" mass="21734">MNMNVLRSSFVLYIFLTIITGIVYPLFITGLSNAFFNHQAKGSLIEKNNRTVGSALIGQSITEIKYFHGRPSTTTDTPYNALASSGSNLAVNNPALHKLFASRAEQIKMFNNQNNVAVPVDLITASASGLDPHISPSAAYYQAGRVAKARRLALHKIRHLIAANTERPFLSFLGQPVINVLKLNIALDALEQSENAKIQ</sequence>
<dbReference type="GO" id="GO:0005886">
    <property type="term" value="C:plasma membrane"/>
    <property type="evidence" value="ECO:0007669"/>
    <property type="project" value="UniProtKB-SubCell"/>
</dbReference>
<organism evidence="12">
    <name type="scientific">Arsenophonus nasoniae</name>
    <name type="common">son-killer infecting Nasonia vitripennis</name>
    <dbReference type="NCBI Taxonomy" id="638"/>
    <lineage>
        <taxon>Bacteria</taxon>
        <taxon>Pseudomonadati</taxon>
        <taxon>Pseudomonadota</taxon>
        <taxon>Gammaproteobacteria</taxon>
        <taxon>Enterobacterales</taxon>
        <taxon>Morganellaceae</taxon>
        <taxon>Arsenophonus</taxon>
    </lineage>
</organism>
<reference evidence="12" key="1">
    <citation type="journal article" date="2010" name="Insect Mol. Biol.">
        <title>The draft genome sequence of Arsenophonus nasoniae, son-killer bacterium of Nasonia vitripennis, reveals genes associated with virulence and symbiosis.</title>
        <authorList>
            <person name="Wilkes T."/>
            <person name="Darby A.C."/>
            <person name="Choi J."/>
            <person name="Colborne J.K."/>
            <person name="Werren J.H."/>
            <person name="Hurst G.D.D."/>
        </authorList>
    </citation>
    <scope>NUCLEOTIDE SEQUENCE</scope>
</reference>
<evidence type="ECO:0000256" key="10">
    <source>
        <dbReference type="ARBA" id="ARBA00023136"/>
    </source>
</evidence>
<dbReference type="GO" id="GO:0005524">
    <property type="term" value="F:ATP binding"/>
    <property type="evidence" value="ECO:0007669"/>
    <property type="project" value="UniProtKB-UniRule"/>
</dbReference>
<evidence type="ECO:0000256" key="7">
    <source>
        <dbReference type="ARBA" id="ARBA00022958"/>
    </source>
</evidence>